<proteinExistence type="predicted"/>
<name>A0A418XI88_9PSED</name>
<accession>A0A418XI88</accession>
<dbReference type="RefSeq" id="WP_119952530.1">
    <property type="nucleotide sequence ID" value="NZ_QYUR01000002.1"/>
</dbReference>
<reference evidence="1 2" key="1">
    <citation type="submission" date="2018-09" db="EMBL/GenBank/DDBJ databases">
        <authorList>
            <person name="Zhu H."/>
        </authorList>
    </citation>
    <scope>NUCLEOTIDE SEQUENCE [LARGE SCALE GENOMIC DNA]</scope>
    <source>
        <strain evidence="1 2">K1S02-6</strain>
    </source>
</reference>
<dbReference type="OrthoDB" id="6725579at2"/>
<evidence type="ECO:0000313" key="2">
    <source>
        <dbReference type="Proteomes" id="UP000284021"/>
    </source>
</evidence>
<sequence>MTELALFRPQRVLQAAENLQLFVGYCRNELTAFGVDLPFDENVWDVTDGLALKGRGARRDRAYFISDAAVLEKVSTPLREPFCSFAKACLRYLHSNRPTKCIGNRLSALRLLESALIEMTGAAEPIRVEGSILNRTAQMAAERFTAATAYRVAGQLQLISELMINCRIMAVSVPWRSTISRPSDTNRVGKAADEQRYAKLPSQAVLDALPQIYLMAKEPSDVIVTSAVAIMLGSPDRIHEVVQLPVDCEVWQSRGEGQALAYGLRWLPGKGAAPMIKYPTTPMAGVVQEAIERIRLSTREARAVALWYDHNPAKIYLPEHLEHLRAQEFITFRELGDVLWGGGASAAPQNWCKSNGVELSYTKRRARVHFAAVEKIVLGMLPEHFPFVDIAKSLRFSEALFVVRRNEFHATRGTYLGVIEGVTIDHICDRLGAGSDHGKQSVFDRAGFTDIEGKSIKVRSHQMRHYLNTLAQSGSMSQLDIAKWSGRKDIRQNAAYNQMTQGQVVSLIRESIGDKLLSIGPLAELPKRSLIPRDQFSRLKVPTAHTTDLGYCIHDYVMSSCQLHGDCTNCREHVCIKGNVQHAQAAHRMLAETCELLNQAIAVESKGHAGASRWVEHHQVTVERLAHLCQILNDPSVPDGAVIQLSSLDLPSRIDQASETCKLIDVVDVSNGALPNQKLKALLFNN</sequence>
<dbReference type="Proteomes" id="UP000284021">
    <property type="component" value="Unassembled WGS sequence"/>
</dbReference>
<evidence type="ECO:0000313" key="1">
    <source>
        <dbReference type="EMBL" id="RJG12189.1"/>
    </source>
</evidence>
<comment type="caution">
    <text evidence="1">The sequence shown here is derived from an EMBL/GenBank/DDBJ whole genome shotgun (WGS) entry which is preliminary data.</text>
</comment>
<organism evidence="1 2">
    <name type="scientific">Pseudomonas cavernicola</name>
    <dbReference type="NCBI Taxonomy" id="2320866"/>
    <lineage>
        <taxon>Bacteria</taxon>
        <taxon>Pseudomonadati</taxon>
        <taxon>Pseudomonadota</taxon>
        <taxon>Gammaproteobacteria</taxon>
        <taxon>Pseudomonadales</taxon>
        <taxon>Pseudomonadaceae</taxon>
        <taxon>Pseudomonas</taxon>
    </lineage>
</organism>
<protein>
    <submittedName>
        <fullName evidence="1">Integrase</fullName>
    </submittedName>
</protein>
<dbReference type="EMBL" id="QYUR01000002">
    <property type="protein sequence ID" value="RJG12189.1"/>
    <property type="molecule type" value="Genomic_DNA"/>
</dbReference>
<gene>
    <name evidence="1" type="ORF">D3879_02385</name>
</gene>
<dbReference type="AlphaFoldDB" id="A0A418XI88"/>
<keyword evidence="2" id="KW-1185">Reference proteome</keyword>